<dbReference type="OrthoDB" id="5284543at2759"/>
<evidence type="ECO:0008006" key="4">
    <source>
        <dbReference type="Google" id="ProtNLM"/>
    </source>
</evidence>
<feature type="region of interest" description="Disordered" evidence="1">
    <location>
        <begin position="423"/>
        <end position="450"/>
    </location>
</feature>
<organism evidence="2 3">
    <name type="scientific">Dactylellina haptotyla (strain CBS 200.50)</name>
    <name type="common">Nematode-trapping fungus</name>
    <name type="synonym">Monacrosporium haptotylum</name>
    <dbReference type="NCBI Taxonomy" id="1284197"/>
    <lineage>
        <taxon>Eukaryota</taxon>
        <taxon>Fungi</taxon>
        <taxon>Dikarya</taxon>
        <taxon>Ascomycota</taxon>
        <taxon>Pezizomycotina</taxon>
        <taxon>Orbiliomycetes</taxon>
        <taxon>Orbiliales</taxon>
        <taxon>Orbiliaceae</taxon>
        <taxon>Dactylellina</taxon>
    </lineage>
</organism>
<feature type="compositionally biased region" description="Basic and acidic residues" evidence="1">
    <location>
        <begin position="423"/>
        <end position="437"/>
    </location>
</feature>
<protein>
    <recommendedName>
        <fullName evidence="4">F-box domain-containing protein</fullName>
    </recommendedName>
</protein>
<sequence>MAKLAKKNTLHLPTELWLEIYSYLHLNDTPSLKALSSCTRQLREWAIPLLFTDIKLSRDSIAAFNRGRFSHLRSLVINVSFDKLVNPDASRYPQHVKLVQRYCYALGLFPNIAGLRIRYSTISDFDWVIPQAVFRRIAEYPWYPTLKRLHVESVPIEIKDAGYVAAADIIKGVSEVDREFFRENTYSPQRWDTMDMRYPEQLEEATTTGLVRQWNYWFDLHIYNRGNAGVSQYFFLRSGNTLKKLKIHTGFILGGGECRCGQNSKQPFPTVEELEVLLEGKDVERVMAVARTTFPNVRVLRIDAVNPNTRAEGRFVYTELGDLKHLREARVPWPLVEVGYQARRAWPSQLRRFVDEWIATGAGDIERVDFVWGYEPVLDVFYHVYESNVPTGEDVKICRVAPKEGKRYNITERGNRVGNTRFMEREAPPPLEDEWRSGKWKRKRGGLGRR</sequence>
<evidence type="ECO:0000313" key="2">
    <source>
        <dbReference type="EMBL" id="EPS41428.1"/>
    </source>
</evidence>
<dbReference type="EMBL" id="AQGS01000242">
    <property type="protein sequence ID" value="EPS41428.1"/>
    <property type="molecule type" value="Genomic_DNA"/>
</dbReference>
<dbReference type="AlphaFoldDB" id="S8BPQ4"/>
<dbReference type="HOGENOM" id="CLU_608338_0_0_1"/>
<evidence type="ECO:0000313" key="3">
    <source>
        <dbReference type="Proteomes" id="UP000015100"/>
    </source>
</evidence>
<gene>
    <name evidence="2" type="ORF">H072_4677</name>
</gene>
<evidence type="ECO:0000256" key="1">
    <source>
        <dbReference type="SAM" id="MobiDB-lite"/>
    </source>
</evidence>
<keyword evidence="3" id="KW-1185">Reference proteome</keyword>
<dbReference type="Proteomes" id="UP000015100">
    <property type="component" value="Unassembled WGS sequence"/>
</dbReference>
<proteinExistence type="predicted"/>
<reference evidence="2 3" key="1">
    <citation type="journal article" date="2013" name="PLoS Genet.">
        <title>Genomic mechanisms accounting for the adaptation to parasitism in nematode-trapping fungi.</title>
        <authorList>
            <person name="Meerupati T."/>
            <person name="Andersson K.M."/>
            <person name="Friman E."/>
            <person name="Kumar D."/>
            <person name="Tunlid A."/>
            <person name="Ahren D."/>
        </authorList>
    </citation>
    <scope>NUCLEOTIDE SEQUENCE [LARGE SCALE GENOMIC DNA]</scope>
    <source>
        <strain evidence="2 3">CBS 200.50</strain>
    </source>
</reference>
<reference evidence="3" key="2">
    <citation type="submission" date="2013-04" db="EMBL/GenBank/DDBJ databases">
        <title>Genomic mechanisms accounting for the adaptation to parasitism in nematode-trapping fungi.</title>
        <authorList>
            <person name="Ahren D.G."/>
        </authorList>
    </citation>
    <scope>NUCLEOTIDE SEQUENCE [LARGE SCALE GENOMIC DNA]</scope>
    <source>
        <strain evidence="3">CBS 200.50</strain>
    </source>
</reference>
<feature type="compositionally biased region" description="Basic residues" evidence="1">
    <location>
        <begin position="438"/>
        <end position="450"/>
    </location>
</feature>
<accession>S8BPQ4</accession>
<comment type="caution">
    <text evidence="2">The sequence shown here is derived from an EMBL/GenBank/DDBJ whole genome shotgun (WGS) entry which is preliminary data.</text>
</comment>
<name>S8BPQ4_DACHA</name>